<protein>
    <submittedName>
        <fullName evidence="3">Amidase</fullName>
    </submittedName>
</protein>
<dbReference type="OMA" id="PAIWTIQ"/>
<dbReference type="Gene3D" id="3.90.1300.10">
    <property type="entry name" value="Amidase signature (AS) domain"/>
    <property type="match status" value="1"/>
</dbReference>
<evidence type="ECO:0000259" key="1">
    <source>
        <dbReference type="Pfam" id="PF01425"/>
    </source>
</evidence>
<gene>
    <name evidence="2" type="ORF">ATY89_01880</name>
    <name evidence="3" type="ORF">ATZ20_04915</name>
</gene>
<dbReference type="STRING" id="1435377.SUSAZ_04160"/>
<dbReference type="AlphaFoldDB" id="A0A0U2WZI0"/>
<dbReference type="EMBL" id="CP013695">
    <property type="protein sequence ID" value="ALU31554.1"/>
    <property type="molecule type" value="Genomic_DNA"/>
</dbReference>
<dbReference type="PANTHER" id="PTHR11895:SF67">
    <property type="entry name" value="AMIDASE DOMAIN-CONTAINING PROTEIN"/>
    <property type="match status" value="1"/>
</dbReference>
<dbReference type="Proteomes" id="UP000060043">
    <property type="component" value="Chromosome"/>
</dbReference>
<dbReference type="InterPro" id="IPR036928">
    <property type="entry name" value="AS_sf"/>
</dbReference>
<evidence type="ECO:0000313" key="3">
    <source>
        <dbReference type="EMBL" id="ALU31554.1"/>
    </source>
</evidence>
<dbReference type="RefSeq" id="WP_011277775.1">
    <property type="nucleotide sequence ID" value="NZ_BHWZ01000001.1"/>
</dbReference>
<dbReference type="GO" id="GO:0003824">
    <property type="term" value="F:catalytic activity"/>
    <property type="evidence" value="ECO:0007669"/>
    <property type="project" value="InterPro"/>
</dbReference>
<dbReference type="SUPFAM" id="SSF75304">
    <property type="entry name" value="Amidase signature (AS) enzymes"/>
    <property type="match status" value="1"/>
</dbReference>
<dbReference type="InterPro" id="IPR000120">
    <property type="entry name" value="Amidase"/>
</dbReference>
<accession>A0A0U2WZI0</accession>
<evidence type="ECO:0000313" key="5">
    <source>
        <dbReference type="Proteomes" id="UP000065473"/>
    </source>
</evidence>
<name>A0A0U2WZI0_9CREN</name>
<dbReference type="Proteomes" id="UP000065473">
    <property type="component" value="Chromosome"/>
</dbReference>
<dbReference type="InterPro" id="IPR020556">
    <property type="entry name" value="Amidase_CS"/>
</dbReference>
<sequence length="395" mass="43701">MSLEELNSRYNIFTRLVNIKKRDKGRLSNLKFSIKDIIDIKGVPTTAGSRILNDYIPDTNAYVVEKILEEGGEIIGKTNTHEFAMGATNTSSIFGPAKNPYDIERISGGSSGGAAVSVALGLVDVGVGTDTGGSVRIPAALCGVIGFKPSIGLIPTDGIIPFSWSIDTVGFIVKDMQTLNRVLEVTLTDKTVLVSQIRRRPRVGLFLFGDDEVSRALKPVVDTLNNYFDIKEIHNEILEKYSGDIRRKIVLPEAYSYHRKWFKERKDDYFPDVRRLLENGSKILGYEYVDALRSRHVLIREYMKIFSDVDVLISPTTKVVAPKISEVIGNELTFREKLVSNTEIFNVTGAPSISIPVAQLNGLPVGLMVSGELYQDGTVLDIAKRILDIVGFISK</sequence>
<dbReference type="PROSITE" id="PS00571">
    <property type="entry name" value="AMIDASES"/>
    <property type="match status" value="1"/>
</dbReference>
<dbReference type="OrthoDB" id="7931at2157"/>
<dbReference type="Pfam" id="PF01425">
    <property type="entry name" value="Amidase"/>
    <property type="match status" value="2"/>
</dbReference>
<feature type="domain" description="Amidase" evidence="1">
    <location>
        <begin position="20"/>
        <end position="191"/>
    </location>
</feature>
<evidence type="ECO:0000313" key="2">
    <source>
        <dbReference type="EMBL" id="ALU28835.1"/>
    </source>
</evidence>
<reference evidence="4 5" key="1">
    <citation type="submission" date="2015-12" db="EMBL/GenBank/DDBJ databases">
        <title>A stable core within a dynamic pangenome in Sulfolobus acidocaldarius.</title>
        <authorList>
            <person name="Anderson R."/>
            <person name="Kouris A."/>
            <person name="Seward C."/>
            <person name="Campbell K."/>
            <person name="Whitaker R."/>
        </authorList>
    </citation>
    <scope>NUCLEOTIDE SEQUENCE [LARGE SCALE GENOMIC DNA]</scope>
    <source>
        <strain evidence="2 5">GG12-C01-09</strain>
        <strain evidence="3 4">NG05B_CO5_07</strain>
    </source>
</reference>
<evidence type="ECO:0000313" key="4">
    <source>
        <dbReference type="Proteomes" id="UP000060043"/>
    </source>
</evidence>
<dbReference type="InterPro" id="IPR023631">
    <property type="entry name" value="Amidase_dom"/>
</dbReference>
<dbReference type="EMBL" id="CP013694">
    <property type="protein sequence ID" value="ALU28835.1"/>
    <property type="molecule type" value="Genomic_DNA"/>
</dbReference>
<dbReference type="PANTHER" id="PTHR11895">
    <property type="entry name" value="TRANSAMIDASE"/>
    <property type="match status" value="1"/>
</dbReference>
<proteinExistence type="predicted"/>
<feature type="domain" description="Amidase" evidence="1">
    <location>
        <begin position="252"/>
        <end position="380"/>
    </location>
</feature>
<dbReference type="PaxDb" id="1435377-SUSAZ_04160"/>
<organism evidence="3 4">
    <name type="scientific">Sulfolobus acidocaldarius</name>
    <dbReference type="NCBI Taxonomy" id="2285"/>
    <lineage>
        <taxon>Archaea</taxon>
        <taxon>Thermoproteota</taxon>
        <taxon>Thermoprotei</taxon>
        <taxon>Sulfolobales</taxon>
        <taxon>Sulfolobaceae</taxon>
        <taxon>Sulfolobus</taxon>
    </lineage>
</organism>
<dbReference type="GeneID" id="14551421"/>